<evidence type="ECO:0000313" key="3">
    <source>
        <dbReference type="Proteomes" id="UP000299102"/>
    </source>
</evidence>
<proteinExistence type="predicted"/>
<sequence>MTDADRILGELLKTVAKDEGIKEPQFVIKAISTGGANYTSTLHPITIKSYGMKDLELFAKVACVGEQIREVIPADKIYATERFVYQKLAKIYENLQVKNNIPENEKLKFPKFYACKDTRLEETIILQNLMAQGYTCYDRFKPVTWEYAAAAVGALAMLHALSYAYAKDDPEDFTKSVAERAFEVTGPEEQVVDMLKMSETNALEMVPEELKGRLKKFLSEKSGFENFKNYYVFARGPVLVHGDYRVSNIMYRRKMNFGRIEVGKRILIFITDNKFCRQRRRVNCKTRYDYDTKKNLDLQTANGKLDSLIPLDYQTLYAGVPLVDLLYFIFSGTDGQFRKYYYKRLILHYYDTFAGFLTKLGLNPETVYPKKHFDEDYRHYLPFGLIISISALPVVLIEPEKAPTMQGDAKVADMAIKPNEMFRKRFLEIVKDYIDWGVV</sequence>
<dbReference type="AlphaFoldDB" id="A0A4C2A3T4"/>
<dbReference type="Proteomes" id="UP000299102">
    <property type="component" value="Unassembled WGS sequence"/>
</dbReference>
<keyword evidence="3" id="KW-1185">Reference proteome</keyword>
<reference evidence="2 3" key="1">
    <citation type="journal article" date="2019" name="Commun. Biol.">
        <title>The bagworm genome reveals a unique fibroin gene that provides high tensile strength.</title>
        <authorList>
            <person name="Kono N."/>
            <person name="Nakamura H."/>
            <person name="Ohtoshi R."/>
            <person name="Tomita M."/>
            <person name="Numata K."/>
            <person name="Arakawa K."/>
        </authorList>
    </citation>
    <scope>NUCLEOTIDE SEQUENCE [LARGE SCALE GENOMIC DNA]</scope>
</reference>
<dbReference type="SUPFAM" id="SSF56112">
    <property type="entry name" value="Protein kinase-like (PK-like)"/>
    <property type="match status" value="1"/>
</dbReference>
<protein>
    <recommendedName>
        <fullName evidence="1">CHK kinase-like domain-containing protein</fullName>
    </recommendedName>
</protein>
<dbReference type="EMBL" id="BGZK01002432">
    <property type="protein sequence ID" value="GBP93884.1"/>
    <property type="molecule type" value="Genomic_DNA"/>
</dbReference>
<dbReference type="InterPro" id="IPR004119">
    <property type="entry name" value="EcKL"/>
</dbReference>
<dbReference type="PANTHER" id="PTHR11012">
    <property type="entry name" value="PROTEIN KINASE-LIKE DOMAIN-CONTAINING"/>
    <property type="match status" value="1"/>
</dbReference>
<dbReference type="InterPro" id="IPR011009">
    <property type="entry name" value="Kinase-like_dom_sf"/>
</dbReference>
<gene>
    <name evidence="2" type="ORF">EVAR_85771_1</name>
</gene>
<dbReference type="Gene3D" id="3.90.1200.10">
    <property type="match status" value="1"/>
</dbReference>
<dbReference type="Pfam" id="PF02958">
    <property type="entry name" value="EcKL"/>
    <property type="match status" value="2"/>
</dbReference>
<comment type="caution">
    <text evidence="2">The sequence shown here is derived from an EMBL/GenBank/DDBJ whole genome shotgun (WGS) entry which is preliminary data.</text>
</comment>
<organism evidence="2 3">
    <name type="scientific">Eumeta variegata</name>
    <name type="common">Bagworm moth</name>
    <name type="synonym">Eumeta japonica</name>
    <dbReference type="NCBI Taxonomy" id="151549"/>
    <lineage>
        <taxon>Eukaryota</taxon>
        <taxon>Metazoa</taxon>
        <taxon>Ecdysozoa</taxon>
        <taxon>Arthropoda</taxon>
        <taxon>Hexapoda</taxon>
        <taxon>Insecta</taxon>
        <taxon>Pterygota</taxon>
        <taxon>Neoptera</taxon>
        <taxon>Endopterygota</taxon>
        <taxon>Lepidoptera</taxon>
        <taxon>Glossata</taxon>
        <taxon>Ditrysia</taxon>
        <taxon>Tineoidea</taxon>
        <taxon>Psychidae</taxon>
        <taxon>Oiketicinae</taxon>
        <taxon>Eumeta</taxon>
    </lineage>
</organism>
<dbReference type="OrthoDB" id="191037at2759"/>
<dbReference type="InterPro" id="IPR015897">
    <property type="entry name" value="CHK_kinase-like"/>
</dbReference>
<accession>A0A4C2A3T4</accession>
<dbReference type="SMART" id="SM00587">
    <property type="entry name" value="CHK"/>
    <property type="match status" value="1"/>
</dbReference>
<name>A0A4C2A3T4_EUMVA</name>
<feature type="domain" description="CHK kinase-like" evidence="1">
    <location>
        <begin position="124"/>
        <end position="359"/>
    </location>
</feature>
<evidence type="ECO:0000259" key="1">
    <source>
        <dbReference type="SMART" id="SM00587"/>
    </source>
</evidence>
<evidence type="ECO:0000313" key="2">
    <source>
        <dbReference type="EMBL" id="GBP93884.1"/>
    </source>
</evidence>
<dbReference type="PANTHER" id="PTHR11012:SF8">
    <property type="entry name" value="JUVENILE HORMONE-INDUCIBLE PROTEIN 26"/>
    <property type="match status" value="1"/>
</dbReference>